<evidence type="ECO:0000313" key="2">
    <source>
        <dbReference type="Proteomes" id="UP001140087"/>
    </source>
</evidence>
<dbReference type="Proteomes" id="UP001140087">
    <property type="component" value="Unassembled WGS sequence"/>
</dbReference>
<evidence type="ECO:0000313" key="1">
    <source>
        <dbReference type="EMBL" id="KAJ2799000.1"/>
    </source>
</evidence>
<gene>
    <name evidence="1" type="ORF">H4R21_003706</name>
</gene>
<organism evidence="1 2">
    <name type="scientific">Coemansia helicoidea</name>
    <dbReference type="NCBI Taxonomy" id="1286919"/>
    <lineage>
        <taxon>Eukaryota</taxon>
        <taxon>Fungi</taxon>
        <taxon>Fungi incertae sedis</taxon>
        <taxon>Zoopagomycota</taxon>
        <taxon>Kickxellomycotina</taxon>
        <taxon>Kickxellomycetes</taxon>
        <taxon>Kickxellales</taxon>
        <taxon>Kickxellaceae</taxon>
        <taxon>Coemansia</taxon>
    </lineage>
</organism>
<dbReference type="EMBL" id="JANBUN010001239">
    <property type="protein sequence ID" value="KAJ2799000.1"/>
    <property type="molecule type" value="Genomic_DNA"/>
</dbReference>
<protein>
    <submittedName>
        <fullName evidence="1">Uncharacterized protein</fullName>
    </submittedName>
</protein>
<reference evidence="1" key="1">
    <citation type="submission" date="2022-07" db="EMBL/GenBank/DDBJ databases">
        <title>Phylogenomic reconstructions and comparative analyses of Kickxellomycotina fungi.</title>
        <authorList>
            <person name="Reynolds N.K."/>
            <person name="Stajich J.E."/>
            <person name="Barry K."/>
            <person name="Grigoriev I.V."/>
            <person name="Crous P."/>
            <person name="Smith M.E."/>
        </authorList>
    </citation>
    <scope>NUCLEOTIDE SEQUENCE</scope>
    <source>
        <strain evidence="1">BCRC 34780</strain>
    </source>
</reference>
<comment type="caution">
    <text evidence="1">The sequence shown here is derived from an EMBL/GenBank/DDBJ whole genome shotgun (WGS) entry which is preliminary data.</text>
</comment>
<proteinExistence type="predicted"/>
<accession>A0ACC1L1Y9</accession>
<sequence length="247" mass="26460">MAFPRLAFHMKLFDGFCAWFAPNVPASHVTTWVADGGVQVRDANSGAIRYFFSNALDDDQTLELVRTNSKVVYRSTWVTDSALSRTRQPLGSYALTQARRTPGTASSNSSGGGGGGGGMAARRMPHAVVSDRRATLARPASYYSPARAPAPEYPAGSARRPLSEYGAPGDVPRFWDPVAASETQSIRSRCSSRLSNSSSVVSGRRQHVVSRFVIHADAGTCQSILADVADFTPNANGFVAYKIPKLA</sequence>
<keyword evidence="2" id="KW-1185">Reference proteome</keyword>
<name>A0ACC1L1Y9_9FUNG</name>